<dbReference type="GO" id="GO:0016491">
    <property type="term" value="F:oxidoreductase activity"/>
    <property type="evidence" value="ECO:0007669"/>
    <property type="project" value="UniProtKB-KW"/>
</dbReference>
<protein>
    <recommendedName>
        <fullName evidence="4">Hydroxysteroid 11-beta-dehydrogenase 1-like protein</fullName>
    </recommendedName>
</protein>
<dbReference type="PANTHER" id="PTHR44279:SF2">
    <property type="entry name" value="HYDROXYSTEROID (11-BETA) DEHYDROGENASE 1-LIKE B-RELATED"/>
    <property type="match status" value="1"/>
</dbReference>
<dbReference type="EMBL" id="JAEAOA010001194">
    <property type="protein sequence ID" value="KAK3575960.1"/>
    <property type="molecule type" value="Genomic_DNA"/>
</dbReference>
<comment type="caution">
    <text evidence="2">The sequence shown here is derived from an EMBL/GenBank/DDBJ whole genome shotgun (WGS) entry which is preliminary data.</text>
</comment>
<sequence length="295" mass="32932">MWKKVVAVLIGILVGIWLFDDFDQSTLKGKRVLITGASTGIGEQMAYHYAQMGAKIVVTARREQRLKEVVAKCREAGDADGQYEYIAADMSDMASTLTVVQDAVNKLGGLDILVLNHITLIPLTPWNGSRENLTLLDNVININFRAYIHLASHALPHIEKSHGSIIVVSSYAGKVGQPFLTEYSASKFALDGFFSSLRQEMKIKNCDISITLCIIGFIGTENSIHQLEEAGQQFLIDFLKPASPSDAALAIIKGGVKRAREMYFPYFQVKPILLLKEWFPELCDFINRWVYTQMP</sequence>
<dbReference type="PRINTS" id="PR00081">
    <property type="entry name" value="GDHRDH"/>
</dbReference>
<keyword evidence="1" id="KW-0560">Oxidoreductase</keyword>
<proteinExistence type="predicted"/>
<reference evidence="2" key="1">
    <citation type="journal article" date="2021" name="Genome Biol. Evol.">
        <title>A High-Quality Reference Genome for a Parasitic Bivalve with Doubly Uniparental Inheritance (Bivalvia: Unionida).</title>
        <authorList>
            <person name="Smith C.H."/>
        </authorList>
    </citation>
    <scope>NUCLEOTIDE SEQUENCE</scope>
    <source>
        <strain evidence="2">CHS0354</strain>
    </source>
</reference>
<accession>A0AAE0RMC2</accession>
<reference evidence="2" key="3">
    <citation type="submission" date="2023-05" db="EMBL/GenBank/DDBJ databases">
        <authorList>
            <person name="Smith C.H."/>
        </authorList>
    </citation>
    <scope>NUCLEOTIDE SEQUENCE</scope>
    <source>
        <strain evidence="2">CHS0354</strain>
        <tissue evidence="2">Mantle</tissue>
    </source>
</reference>
<dbReference type="SUPFAM" id="SSF51735">
    <property type="entry name" value="NAD(P)-binding Rossmann-fold domains"/>
    <property type="match status" value="1"/>
</dbReference>
<dbReference type="InterPro" id="IPR002347">
    <property type="entry name" value="SDR_fam"/>
</dbReference>
<dbReference type="InterPro" id="IPR036291">
    <property type="entry name" value="NAD(P)-bd_dom_sf"/>
</dbReference>
<name>A0AAE0RMC2_9BIVA</name>
<dbReference type="PANTHER" id="PTHR44279">
    <property type="entry name" value="HYDROXYSTEROID (11-BETA) DEHYDROGENASE 1-LIKE B-RELATED"/>
    <property type="match status" value="1"/>
</dbReference>
<evidence type="ECO:0008006" key="4">
    <source>
        <dbReference type="Google" id="ProtNLM"/>
    </source>
</evidence>
<dbReference type="AlphaFoldDB" id="A0AAE0RMC2"/>
<dbReference type="Proteomes" id="UP001195483">
    <property type="component" value="Unassembled WGS sequence"/>
</dbReference>
<organism evidence="2 3">
    <name type="scientific">Potamilus streckersoni</name>
    <dbReference type="NCBI Taxonomy" id="2493646"/>
    <lineage>
        <taxon>Eukaryota</taxon>
        <taxon>Metazoa</taxon>
        <taxon>Spiralia</taxon>
        <taxon>Lophotrochozoa</taxon>
        <taxon>Mollusca</taxon>
        <taxon>Bivalvia</taxon>
        <taxon>Autobranchia</taxon>
        <taxon>Heteroconchia</taxon>
        <taxon>Palaeoheterodonta</taxon>
        <taxon>Unionida</taxon>
        <taxon>Unionoidea</taxon>
        <taxon>Unionidae</taxon>
        <taxon>Ambleminae</taxon>
        <taxon>Lampsilini</taxon>
        <taxon>Potamilus</taxon>
    </lineage>
</organism>
<evidence type="ECO:0000256" key="1">
    <source>
        <dbReference type="ARBA" id="ARBA00023002"/>
    </source>
</evidence>
<keyword evidence="3" id="KW-1185">Reference proteome</keyword>
<evidence type="ECO:0000313" key="3">
    <source>
        <dbReference type="Proteomes" id="UP001195483"/>
    </source>
</evidence>
<dbReference type="PROSITE" id="PS00061">
    <property type="entry name" value="ADH_SHORT"/>
    <property type="match status" value="1"/>
</dbReference>
<dbReference type="InterPro" id="IPR051253">
    <property type="entry name" value="11-beta-HSD"/>
</dbReference>
<dbReference type="InterPro" id="IPR020904">
    <property type="entry name" value="Sc_DH/Rdtase_CS"/>
</dbReference>
<evidence type="ECO:0000313" key="2">
    <source>
        <dbReference type="EMBL" id="KAK3575960.1"/>
    </source>
</evidence>
<dbReference type="Gene3D" id="3.40.50.720">
    <property type="entry name" value="NAD(P)-binding Rossmann-like Domain"/>
    <property type="match status" value="1"/>
</dbReference>
<dbReference type="Pfam" id="PF00106">
    <property type="entry name" value="adh_short"/>
    <property type="match status" value="1"/>
</dbReference>
<gene>
    <name evidence="2" type="ORF">CHS0354_019278</name>
</gene>
<reference evidence="2" key="2">
    <citation type="journal article" date="2021" name="Genome Biol. Evol.">
        <title>Developing a high-quality reference genome for a parasitic bivalve with doubly uniparental inheritance (Bivalvia: Unionida).</title>
        <authorList>
            <person name="Smith C.H."/>
        </authorList>
    </citation>
    <scope>NUCLEOTIDE SEQUENCE</scope>
    <source>
        <strain evidence="2">CHS0354</strain>
        <tissue evidence="2">Mantle</tissue>
    </source>
</reference>